<dbReference type="EMBL" id="CM055761">
    <property type="protein sequence ID" value="KAJ7986545.1"/>
    <property type="molecule type" value="Genomic_DNA"/>
</dbReference>
<sequence length="161" mass="18274">MSQPKLVVFDLDFTLWPFAVCTHVEPPFRKDKTGVVLDAGGMEIILFPDTVDVLADLHSQGIAIGVASRTEEVDGANQLLSIFNLNQYISFKEIYPGSKVPHFNKLHADTGFKYNEMIFFDDEHRNIIDVRNLGVHCVMVYKGVTRKLVNEELLKFSQVMK</sequence>
<proteinExistence type="predicted"/>
<evidence type="ECO:0000313" key="2">
    <source>
        <dbReference type="Proteomes" id="UP001157502"/>
    </source>
</evidence>
<accession>A0ACC2F595</accession>
<organism evidence="1 2">
    <name type="scientific">Dallia pectoralis</name>
    <name type="common">Alaska blackfish</name>
    <dbReference type="NCBI Taxonomy" id="75939"/>
    <lineage>
        <taxon>Eukaryota</taxon>
        <taxon>Metazoa</taxon>
        <taxon>Chordata</taxon>
        <taxon>Craniata</taxon>
        <taxon>Vertebrata</taxon>
        <taxon>Euteleostomi</taxon>
        <taxon>Actinopterygii</taxon>
        <taxon>Neopterygii</taxon>
        <taxon>Teleostei</taxon>
        <taxon>Protacanthopterygii</taxon>
        <taxon>Esociformes</taxon>
        <taxon>Umbridae</taxon>
        <taxon>Dallia</taxon>
    </lineage>
</organism>
<protein>
    <submittedName>
        <fullName evidence="1">Uncharacterized protein</fullName>
    </submittedName>
</protein>
<name>A0ACC2F595_DALPE</name>
<reference evidence="1" key="1">
    <citation type="submission" date="2021-05" db="EMBL/GenBank/DDBJ databases">
        <authorList>
            <person name="Pan Q."/>
            <person name="Jouanno E."/>
            <person name="Zahm M."/>
            <person name="Klopp C."/>
            <person name="Cabau C."/>
            <person name="Louis A."/>
            <person name="Berthelot C."/>
            <person name="Parey E."/>
            <person name="Roest Crollius H."/>
            <person name="Montfort J."/>
            <person name="Robinson-Rechavi M."/>
            <person name="Bouchez O."/>
            <person name="Lampietro C."/>
            <person name="Lopez Roques C."/>
            <person name="Donnadieu C."/>
            <person name="Postlethwait J."/>
            <person name="Bobe J."/>
            <person name="Dillon D."/>
            <person name="Chandos A."/>
            <person name="von Hippel F."/>
            <person name="Guiguen Y."/>
        </authorList>
    </citation>
    <scope>NUCLEOTIDE SEQUENCE</scope>
    <source>
        <strain evidence="1">YG-Jan2019</strain>
    </source>
</reference>
<gene>
    <name evidence="1" type="ORF">DPEC_G00340970</name>
</gene>
<evidence type="ECO:0000313" key="1">
    <source>
        <dbReference type="EMBL" id="KAJ7986545.1"/>
    </source>
</evidence>
<comment type="caution">
    <text evidence="1">The sequence shown here is derived from an EMBL/GenBank/DDBJ whole genome shotgun (WGS) entry which is preliminary data.</text>
</comment>
<dbReference type="Proteomes" id="UP001157502">
    <property type="component" value="Chromosome 34"/>
</dbReference>
<keyword evidence="2" id="KW-1185">Reference proteome</keyword>